<protein>
    <submittedName>
        <fullName evidence="1">Uncharacterized protein</fullName>
    </submittedName>
</protein>
<comment type="caution">
    <text evidence="1">The sequence shown here is derived from an EMBL/GenBank/DDBJ whole genome shotgun (WGS) entry which is preliminary data.</text>
</comment>
<dbReference type="RefSeq" id="WP_071804703.1">
    <property type="nucleotide sequence ID" value="NZ_MEIA01000097.1"/>
</dbReference>
<evidence type="ECO:0000313" key="2">
    <source>
        <dbReference type="Proteomes" id="UP000182486"/>
    </source>
</evidence>
<name>A0A1K0FNX1_9ACTN</name>
<organism evidence="1 2">
    <name type="scientific">Couchioplanes caeruleus subsp. caeruleus</name>
    <dbReference type="NCBI Taxonomy" id="56427"/>
    <lineage>
        <taxon>Bacteria</taxon>
        <taxon>Bacillati</taxon>
        <taxon>Actinomycetota</taxon>
        <taxon>Actinomycetes</taxon>
        <taxon>Micromonosporales</taxon>
        <taxon>Micromonosporaceae</taxon>
        <taxon>Couchioplanes</taxon>
    </lineage>
</organism>
<sequence>MHDSVYEIAGDPRVAKFLRTSLTALANGSDPLLQELAEGVLSGQVNLREAVASDAYGEALSSAFERFSAYYDQLDDDEKQRLTSEAAQQLDDLLDERHPKP</sequence>
<dbReference type="Proteomes" id="UP000182486">
    <property type="component" value="Unassembled WGS sequence"/>
</dbReference>
<keyword evidence="2" id="KW-1185">Reference proteome</keyword>
<gene>
    <name evidence="1" type="ORF">BG844_09630</name>
</gene>
<reference evidence="1 2" key="1">
    <citation type="submission" date="2016-09" db="EMBL/GenBank/DDBJ databases">
        <title>Couchioplanes caeruleus draft genome sequence.</title>
        <authorList>
            <person name="Sheehan J."/>
            <person name="Caffrey P."/>
        </authorList>
    </citation>
    <scope>NUCLEOTIDE SEQUENCE [LARGE SCALE GENOMIC DNA]</scope>
    <source>
        <strain evidence="1 2">DSM 43634</strain>
    </source>
</reference>
<dbReference type="AlphaFoldDB" id="A0A1K0FNX1"/>
<dbReference type="EMBL" id="MEIA01000097">
    <property type="protein sequence ID" value="OJF14489.1"/>
    <property type="molecule type" value="Genomic_DNA"/>
</dbReference>
<evidence type="ECO:0000313" key="1">
    <source>
        <dbReference type="EMBL" id="OJF14489.1"/>
    </source>
</evidence>
<proteinExistence type="predicted"/>
<accession>A0A1K0FNX1</accession>